<dbReference type="AlphaFoldDB" id="A0A5B9EIM2"/>
<dbReference type="Proteomes" id="UP000321820">
    <property type="component" value="Chromosome"/>
</dbReference>
<dbReference type="EMBL" id="CP042806">
    <property type="protein sequence ID" value="QEE30905.1"/>
    <property type="molecule type" value="Genomic_DNA"/>
</dbReference>
<dbReference type="GO" id="GO:0016887">
    <property type="term" value="F:ATP hydrolysis activity"/>
    <property type="evidence" value="ECO:0007669"/>
    <property type="project" value="InterPro"/>
</dbReference>
<organism evidence="2 3">
    <name type="scientific">Terriglobus albidus</name>
    <dbReference type="NCBI Taxonomy" id="1592106"/>
    <lineage>
        <taxon>Bacteria</taxon>
        <taxon>Pseudomonadati</taxon>
        <taxon>Acidobacteriota</taxon>
        <taxon>Terriglobia</taxon>
        <taxon>Terriglobales</taxon>
        <taxon>Acidobacteriaceae</taxon>
        <taxon>Terriglobus</taxon>
    </lineage>
</organism>
<proteinExistence type="predicted"/>
<dbReference type="PANTHER" id="PTHR32182">
    <property type="entry name" value="DNA REPLICATION AND REPAIR PROTEIN RECF"/>
    <property type="match status" value="1"/>
</dbReference>
<dbReference type="PANTHER" id="PTHR32182:SF25">
    <property type="entry name" value="SLR1056 PROTEIN"/>
    <property type="match status" value="1"/>
</dbReference>
<dbReference type="GO" id="GO:0005524">
    <property type="term" value="F:ATP binding"/>
    <property type="evidence" value="ECO:0007669"/>
    <property type="project" value="InterPro"/>
</dbReference>
<dbReference type="SUPFAM" id="SSF52540">
    <property type="entry name" value="P-loop containing nucleoside triphosphate hydrolases"/>
    <property type="match status" value="1"/>
</dbReference>
<dbReference type="InterPro" id="IPR003959">
    <property type="entry name" value="ATPase_AAA_core"/>
</dbReference>
<dbReference type="Gene3D" id="3.40.50.300">
    <property type="entry name" value="P-loop containing nucleotide triphosphate hydrolases"/>
    <property type="match status" value="2"/>
</dbReference>
<dbReference type="PIRSF" id="PIRSF029347">
    <property type="entry name" value="RecF"/>
    <property type="match status" value="1"/>
</dbReference>
<dbReference type="GO" id="GO:0000731">
    <property type="term" value="P:DNA synthesis involved in DNA repair"/>
    <property type="evidence" value="ECO:0007669"/>
    <property type="project" value="TreeGrafter"/>
</dbReference>
<name>A0A5B9EIM2_9BACT</name>
<feature type="domain" description="ATPase AAA-type core" evidence="1">
    <location>
        <begin position="23"/>
        <end position="62"/>
    </location>
</feature>
<accession>A0A5B9EIM2</accession>
<feature type="domain" description="ATPase AAA-type core" evidence="1">
    <location>
        <begin position="181"/>
        <end position="350"/>
    </location>
</feature>
<sequence length="388" mass="42618">MIRTIAIQGYRSIRDLVLPLGQLSVVTGANGSGKSNIYRSLHLLADAAQNSVVGSLAREGGLPSTFWAGPETIARSVRQGEHAVQALAKRSVASLKLGFGSDLYGYSIDLGYPPPSRTMFGLDPHIKRECIWNGAIYRKASAMVDRRNNYVWFSTTRDEEPVMLTQHLADTDSMLATIPDPQRAPEMLAVRESIRKWRFYDHFRTDADSPVRAAQIGTFSPILHHDGSNLAAALETIIELRSDEELARTVDDAFPGSGLHVENTDGRFSICLRQHGLLRSLSAAELSDGTLRYLLLTAALLTPRPPELLVLNEPETSLHPDLLPALARLIRAAAKNTQIIVVSHAPVLIENILAEPGCAHLHLIKSFGETTLESATLFNTPKWAWPAR</sequence>
<dbReference type="InterPro" id="IPR027417">
    <property type="entry name" value="P-loop_NTPase"/>
</dbReference>
<protein>
    <submittedName>
        <fullName evidence="2">AAA family ATPase</fullName>
    </submittedName>
</protein>
<dbReference type="GO" id="GO:0006302">
    <property type="term" value="P:double-strand break repair"/>
    <property type="evidence" value="ECO:0007669"/>
    <property type="project" value="TreeGrafter"/>
</dbReference>
<dbReference type="InterPro" id="IPR014555">
    <property type="entry name" value="RecF-like"/>
</dbReference>
<dbReference type="OrthoDB" id="104167at2"/>
<gene>
    <name evidence="2" type="ORF">FTW19_24635</name>
</gene>
<dbReference type="Pfam" id="PF13304">
    <property type="entry name" value="AAA_21"/>
    <property type="match status" value="2"/>
</dbReference>
<evidence type="ECO:0000313" key="2">
    <source>
        <dbReference type="EMBL" id="QEE30905.1"/>
    </source>
</evidence>
<dbReference type="FunFam" id="3.40.50.300:FF:002708">
    <property type="entry name" value="FeS assembly ATPase SufC"/>
    <property type="match status" value="1"/>
</dbReference>
<dbReference type="FunFam" id="3.40.50.300:FF:002534">
    <property type="entry name" value="Putative RecF protein"/>
    <property type="match status" value="1"/>
</dbReference>
<evidence type="ECO:0000259" key="1">
    <source>
        <dbReference type="Pfam" id="PF13304"/>
    </source>
</evidence>
<evidence type="ECO:0000313" key="3">
    <source>
        <dbReference type="Proteomes" id="UP000321820"/>
    </source>
</evidence>
<dbReference type="RefSeq" id="WP_147650200.1">
    <property type="nucleotide sequence ID" value="NZ_CP042806.1"/>
</dbReference>
<reference evidence="2 3" key="1">
    <citation type="submission" date="2019-08" db="EMBL/GenBank/DDBJ databases">
        <title>Complete genome sequence of Terriglobus albidus strain ORNL.</title>
        <authorList>
            <person name="Podar M."/>
        </authorList>
    </citation>
    <scope>NUCLEOTIDE SEQUENCE [LARGE SCALE GENOMIC DNA]</scope>
    <source>
        <strain evidence="2 3">ORNL</strain>
    </source>
</reference>
<dbReference type="KEGG" id="talb:FTW19_24635"/>
<keyword evidence="3" id="KW-1185">Reference proteome</keyword>